<protein>
    <submittedName>
        <fullName evidence="1">Uncharacterized protein</fullName>
    </submittedName>
</protein>
<reference evidence="1 2" key="1">
    <citation type="journal article" date="2018" name="Nat. Ecol. Evol.">
        <title>Pezizomycetes genomes reveal the molecular basis of ectomycorrhizal truffle lifestyle.</title>
        <authorList>
            <person name="Murat C."/>
            <person name="Payen T."/>
            <person name="Noel B."/>
            <person name="Kuo A."/>
            <person name="Morin E."/>
            <person name="Chen J."/>
            <person name="Kohler A."/>
            <person name="Krizsan K."/>
            <person name="Balestrini R."/>
            <person name="Da Silva C."/>
            <person name="Montanini B."/>
            <person name="Hainaut M."/>
            <person name="Levati E."/>
            <person name="Barry K.W."/>
            <person name="Belfiori B."/>
            <person name="Cichocki N."/>
            <person name="Clum A."/>
            <person name="Dockter R.B."/>
            <person name="Fauchery L."/>
            <person name="Guy J."/>
            <person name="Iotti M."/>
            <person name="Le Tacon F."/>
            <person name="Lindquist E.A."/>
            <person name="Lipzen A."/>
            <person name="Malagnac F."/>
            <person name="Mello A."/>
            <person name="Molinier V."/>
            <person name="Miyauchi S."/>
            <person name="Poulain J."/>
            <person name="Riccioni C."/>
            <person name="Rubini A."/>
            <person name="Sitrit Y."/>
            <person name="Splivallo R."/>
            <person name="Traeger S."/>
            <person name="Wang M."/>
            <person name="Zifcakova L."/>
            <person name="Wipf D."/>
            <person name="Zambonelli A."/>
            <person name="Paolocci F."/>
            <person name="Nowrousian M."/>
            <person name="Ottonello S."/>
            <person name="Baldrian P."/>
            <person name="Spatafora J.W."/>
            <person name="Henrissat B."/>
            <person name="Nagy L.G."/>
            <person name="Aury J.M."/>
            <person name="Wincker P."/>
            <person name="Grigoriev I.V."/>
            <person name="Bonfante P."/>
            <person name="Martin F.M."/>
        </authorList>
    </citation>
    <scope>NUCLEOTIDE SEQUENCE [LARGE SCALE GENOMIC DNA]</scope>
    <source>
        <strain evidence="1 2">ATCC MYA-4762</strain>
    </source>
</reference>
<proteinExistence type="predicted"/>
<dbReference type="OrthoDB" id="5282002at2759"/>
<dbReference type="Proteomes" id="UP000267821">
    <property type="component" value="Unassembled WGS sequence"/>
</dbReference>
<keyword evidence="2" id="KW-1185">Reference proteome</keyword>
<dbReference type="InParanoid" id="A0A3N4M2V4"/>
<organism evidence="1 2">
    <name type="scientific">Terfezia boudieri ATCC MYA-4762</name>
    <dbReference type="NCBI Taxonomy" id="1051890"/>
    <lineage>
        <taxon>Eukaryota</taxon>
        <taxon>Fungi</taxon>
        <taxon>Dikarya</taxon>
        <taxon>Ascomycota</taxon>
        <taxon>Pezizomycotina</taxon>
        <taxon>Pezizomycetes</taxon>
        <taxon>Pezizales</taxon>
        <taxon>Pezizaceae</taxon>
        <taxon>Terfezia</taxon>
    </lineage>
</organism>
<dbReference type="AlphaFoldDB" id="A0A3N4M2V4"/>
<evidence type="ECO:0000313" key="1">
    <source>
        <dbReference type="EMBL" id="RPB24635.1"/>
    </source>
</evidence>
<sequence length="114" mass="12661">MSLAAFEDSIKALISSLEAHEKFRGQQTQQSGKVFFMWDFAKNTLRMSQSNTEPKSNVMQRCIFANLLFHDTTGTLTLLCGGDTTEFGDDVKQKSADCEKKAGEWEAAQNLTSA</sequence>
<name>A0A3N4M2V4_9PEZI</name>
<gene>
    <name evidence="1" type="ORF">L211DRAFT_837570</name>
</gene>
<evidence type="ECO:0000313" key="2">
    <source>
        <dbReference type="Proteomes" id="UP000267821"/>
    </source>
</evidence>
<accession>A0A3N4M2V4</accession>
<dbReference type="EMBL" id="ML121541">
    <property type="protein sequence ID" value="RPB24635.1"/>
    <property type="molecule type" value="Genomic_DNA"/>
</dbReference>